<keyword evidence="12" id="KW-1185">Reference proteome</keyword>
<dbReference type="Pfam" id="PF02902">
    <property type="entry name" value="Peptidase_C48"/>
    <property type="match status" value="1"/>
</dbReference>
<reference evidence="11" key="2">
    <citation type="submission" date="2015-03" db="UniProtKB">
        <authorList>
            <consortium name="EnsemblPlants"/>
        </authorList>
    </citation>
    <scope>IDENTIFICATION</scope>
</reference>
<dbReference type="OMA" id="TEWFENY"/>
<dbReference type="InterPro" id="IPR003653">
    <property type="entry name" value="Peptidase_C48_C"/>
</dbReference>
<dbReference type="PROSITE" id="PS50600">
    <property type="entry name" value="ULP_PROTEASE"/>
    <property type="match status" value="1"/>
</dbReference>
<dbReference type="eggNOG" id="ENOG502QSZR">
    <property type="taxonomic scope" value="Eukaryota"/>
</dbReference>
<organism evidence="11 12">
    <name type="scientific">Brassica oleracea var. oleracea</name>
    <dbReference type="NCBI Taxonomy" id="109376"/>
    <lineage>
        <taxon>Eukaryota</taxon>
        <taxon>Viridiplantae</taxon>
        <taxon>Streptophyta</taxon>
        <taxon>Embryophyta</taxon>
        <taxon>Tracheophyta</taxon>
        <taxon>Spermatophyta</taxon>
        <taxon>Magnoliopsida</taxon>
        <taxon>eudicotyledons</taxon>
        <taxon>Gunneridae</taxon>
        <taxon>Pentapetalae</taxon>
        <taxon>rosids</taxon>
        <taxon>malvids</taxon>
        <taxon>Brassicales</taxon>
        <taxon>Brassicaceae</taxon>
        <taxon>Brassiceae</taxon>
        <taxon>Brassica</taxon>
    </lineage>
</organism>
<dbReference type="GO" id="GO:0006508">
    <property type="term" value="P:proteolysis"/>
    <property type="evidence" value="ECO:0007669"/>
    <property type="project" value="UniProtKB-KW"/>
</dbReference>
<proteinExistence type="inferred from homology"/>
<feature type="region of interest" description="Disordered" evidence="8">
    <location>
        <begin position="505"/>
        <end position="527"/>
    </location>
</feature>
<evidence type="ECO:0000313" key="11">
    <source>
        <dbReference type="EnsemblPlants" id="Bo2g100730.1"/>
    </source>
</evidence>
<dbReference type="GO" id="GO:0008270">
    <property type="term" value="F:zinc ion binding"/>
    <property type="evidence" value="ECO:0007669"/>
    <property type="project" value="UniProtKB-KW"/>
</dbReference>
<evidence type="ECO:0000256" key="2">
    <source>
        <dbReference type="ARBA" id="ARBA00022670"/>
    </source>
</evidence>
<protein>
    <submittedName>
        <fullName evidence="11">Uncharacterized protein</fullName>
    </submittedName>
</protein>
<evidence type="ECO:0000256" key="3">
    <source>
        <dbReference type="ARBA" id="ARBA00022723"/>
    </source>
</evidence>
<evidence type="ECO:0000259" key="10">
    <source>
        <dbReference type="PROSITE" id="PS51999"/>
    </source>
</evidence>
<evidence type="ECO:0000256" key="4">
    <source>
        <dbReference type="ARBA" id="ARBA00022771"/>
    </source>
</evidence>
<dbReference type="PANTHER" id="PTHR48449:SF1">
    <property type="entry name" value="DUF1985 DOMAIN-CONTAINING PROTEIN"/>
    <property type="match status" value="1"/>
</dbReference>
<reference evidence="11 12" key="1">
    <citation type="journal article" date="2014" name="Genome Biol.">
        <title>Transcriptome and methylome profiling reveals relics of genome dominance in the mesopolyploid Brassica oleracea.</title>
        <authorList>
            <person name="Parkin I.A."/>
            <person name="Koh C."/>
            <person name="Tang H."/>
            <person name="Robinson S.J."/>
            <person name="Kagale S."/>
            <person name="Clarke W.E."/>
            <person name="Town C.D."/>
            <person name="Nixon J."/>
            <person name="Krishnakumar V."/>
            <person name="Bidwell S.L."/>
            <person name="Denoeud F."/>
            <person name="Belcram H."/>
            <person name="Links M.G."/>
            <person name="Just J."/>
            <person name="Clarke C."/>
            <person name="Bender T."/>
            <person name="Huebert T."/>
            <person name="Mason A.S."/>
            <person name="Pires J.C."/>
            <person name="Barker G."/>
            <person name="Moore J."/>
            <person name="Walley P.G."/>
            <person name="Manoli S."/>
            <person name="Batley J."/>
            <person name="Edwards D."/>
            <person name="Nelson M.N."/>
            <person name="Wang X."/>
            <person name="Paterson A.H."/>
            <person name="King G."/>
            <person name="Bancroft I."/>
            <person name="Chalhoub B."/>
            <person name="Sharpe A.G."/>
        </authorList>
    </citation>
    <scope>NUCLEOTIDE SEQUENCE</scope>
    <source>
        <strain evidence="11 12">cv. TO1000</strain>
    </source>
</reference>
<dbReference type="Gene3D" id="3.40.395.10">
    <property type="entry name" value="Adenoviral Proteinase, Chain A"/>
    <property type="match status" value="1"/>
</dbReference>
<comment type="similarity">
    <text evidence="1">Belongs to the peptidase C48 family.</text>
</comment>
<keyword evidence="3" id="KW-0479">Metal-binding</keyword>
<evidence type="ECO:0000256" key="7">
    <source>
        <dbReference type="PROSITE-ProRule" id="PRU01343"/>
    </source>
</evidence>
<dbReference type="HOGENOM" id="CLU_017415_6_1_1"/>
<dbReference type="SUPFAM" id="SSF54001">
    <property type="entry name" value="Cysteine proteinases"/>
    <property type="match status" value="1"/>
</dbReference>
<name>A0A0D3ASE9_BRAOL</name>
<dbReference type="InterPro" id="IPR010666">
    <property type="entry name" value="Znf_GRF"/>
</dbReference>
<evidence type="ECO:0000256" key="5">
    <source>
        <dbReference type="ARBA" id="ARBA00022801"/>
    </source>
</evidence>
<dbReference type="PROSITE" id="PS51999">
    <property type="entry name" value="ZF_GRF"/>
    <property type="match status" value="1"/>
</dbReference>
<dbReference type="Gramene" id="Bo2g100730.1">
    <property type="protein sequence ID" value="Bo2g100730.1"/>
    <property type="gene ID" value="Bo2g100730"/>
</dbReference>
<dbReference type="EnsemblPlants" id="Bo2g100730.1">
    <property type="protein sequence ID" value="Bo2g100730.1"/>
    <property type="gene ID" value="Bo2g100730"/>
</dbReference>
<evidence type="ECO:0000259" key="9">
    <source>
        <dbReference type="PROSITE" id="PS50600"/>
    </source>
</evidence>
<dbReference type="GO" id="GO:0008234">
    <property type="term" value="F:cysteine-type peptidase activity"/>
    <property type="evidence" value="ECO:0007669"/>
    <property type="project" value="InterPro"/>
</dbReference>
<evidence type="ECO:0000256" key="1">
    <source>
        <dbReference type="ARBA" id="ARBA00005234"/>
    </source>
</evidence>
<dbReference type="InterPro" id="IPR038765">
    <property type="entry name" value="Papain-like_cys_pep_sf"/>
</dbReference>
<dbReference type="Proteomes" id="UP000032141">
    <property type="component" value="Chromosome C2"/>
</dbReference>
<evidence type="ECO:0000256" key="6">
    <source>
        <dbReference type="ARBA" id="ARBA00022833"/>
    </source>
</evidence>
<keyword evidence="4 7" id="KW-0863">Zinc-finger</keyword>
<keyword evidence="6" id="KW-0862">Zinc</keyword>
<evidence type="ECO:0000256" key="8">
    <source>
        <dbReference type="SAM" id="MobiDB-lite"/>
    </source>
</evidence>
<feature type="domain" description="Ubiquitin-like protease family profile" evidence="9">
    <location>
        <begin position="604"/>
        <end position="792"/>
    </location>
</feature>
<evidence type="ECO:0000313" key="12">
    <source>
        <dbReference type="Proteomes" id="UP000032141"/>
    </source>
</evidence>
<dbReference type="AlphaFoldDB" id="A0A0D3ASE9"/>
<sequence length="903" mass="103960">MITSSAIIAMRAELRAGIEALPAIFTQNYTQGKINPSKTVKSKMGNQFLIGEASSKIFFTRVTSVDSFFALIGMEIELPKHIAKAGDEHHVDKINKTCRLTVLGLLKKQLEDEYYEVLRDPVFGPILAINEHELGYSEKVIHSFICKMLDISKRHELWFSLARKPLRFSMQEFYVVTGLRREADKDTDFEAWRNDKGFWGTLLKQNGEDEKINIPHAYIRLVMDFDKLRKYPWGLHAYDLLLDSIKKARFKLKKNSYVLDGFSYALQIWLMEAIPDIGTLLGQKYKEGITSVRCQNWYGNGKVSYHDITALETALGKKAVVFPFICDTGNNDVVASVTFKRDDEKKDERVDKIISLINAKFYWSKFVSQVEEDMRTQDQLHEKVDVAVEASQDQIDGTDEVAVEGELEVSEKEEHVEPVAKRRVTRKAKDPGCESRKRQLLCQRAAEQNTGLDDQTKIFVTGLFNTSFNSMKEEVKKHMDHRYDKLDSEIAQLKQTVAAAIVSRKDVHASERPQPLPMPSPRPKRKMGTQDYLWKTMGNLTQDSYVTGFDPSQKAKVDDPMEWLTLLTSLKPKETPLTSFKPKETSLPFLRDRDLPDDRIGPSMFTKEMPARIVGPTEWFENYVVCRRTTLGRWKANKVAFMSCVFSNQMKCSYATFQKDKTKFKVQVLLHDYGTGQLPPHGRTRLVWDVDVSRTYVPVFVHGNHWISMCVNFVTRTIGVFDCAGLKHQKDVEPFANLIPRIVKAVQSAENKKHLNVVKYKVVYVTVPVPVPFINKSSSDCGVYSLKFINILDMTSQRRSIDGIPSRCWCGKGIVTYVSKTDENSYRRFYRCEIRLKRKKEDHLFKWVDEAMFDELRRIDAQQALIEEEIDDLKKCLKKTEERVDVGCVAIIQWLFERVCNSD</sequence>
<dbReference type="PANTHER" id="PTHR48449">
    <property type="entry name" value="DUF1985 DOMAIN-CONTAINING PROTEIN"/>
    <property type="match status" value="1"/>
</dbReference>
<feature type="domain" description="GRF-type" evidence="10">
    <location>
        <begin position="808"/>
        <end position="851"/>
    </location>
</feature>
<keyword evidence="5" id="KW-0378">Hydrolase</keyword>
<keyword evidence="2" id="KW-0645">Protease</keyword>
<accession>A0A0D3ASE9</accession>